<sequence>MKRSRFQCGVIGQIIIHCVAMFHLHDFVSANQALPLSHSGYSLEKPLRRKNRM</sequence>
<comment type="caution">
    <text evidence="1">The sequence shown here is derived from an EMBL/GenBank/DDBJ whole genome shotgun (WGS) entry which is preliminary data.</text>
</comment>
<keyword evidence="2" id="KW-1185">Reference proteome</keyword>
<dbReference type="Proteomes" id="UP001196413">
    <property type="component" value="Unassembled WGS sequence"/>
</dbReference>
<dbReference type="AlphaFoldDB" id="A0AAD5MQI6"/>
<gene>
    <name evidence="1" type="ORF">KIN20_003862</name>
</gene>
<evidence type="ECO:0000313" key="2">
    <source>
        <dbReference type="Proteomes" id="UP001196413"/>
    </source>
</evidence>
<proteinExistence type="predicted"/>
<protein>
    <submittedName>
        <fullName evidence="1">Uncharacterized protein</fullName>
    </submittedName>
</protein>
<reference evidence="1" key="1">
    <citation type="submission" date="2021-06" db="EMBL/GenBank/DDBJ databases">
        <title>Parelaphostrongylus tenuis whole genome reference sequence.</title>
        <authorList>
            <person name="Garwood T.J."/>
            <person name="Larsen P.A."/>
            <person name="Fountain-Jones N.M."/>
            <person name="Garbe J.R."/>
            <person name="Macchietto M.G."/>
            <person name="Kania S.A."/>
            <person name="Gerhold R.W."/>
            <person name="Richards J.E."/>
            <person name="Wolf T.M."/>
        </authorList>
    </citation>
    <scope>NUCLEOTIDE SEQUENCE</scope>
    <source>
        <strain evidence="1">MNPRO001-30</strain>
        <tissue evidence="1">Meninges</tissue>
    </source>
</reference>
<accession>A0AAD5MQI6</accession>
<organism evidence="1 2">
    <name type="scientific">Parelaphostrongylus tenuis</name>
    <name type="common">Meningeal worm</name>
    <dbReference type="NCBI Taxonomy" id="148309"/>
    <lineage>
        <taxon>Eukaryota</taxon>
        <taxon>Metazoa</taxon>
        <taxon>Ecdysozoa</taxon>
        <taxon>Nematoda</taxon>
        <taxon>Chromadorea</taxon>
        <taxon>Rhabditida</taxon>
        <taxon>Rhabditina</taxon>
        <taxon>Rhabditomorpha</taxon>
        <taxon>Strongyloidea</taxon>
        <taxon>Metastrongylidae</taxon>
        <taxon>Parelaphostrongylus</taxon>
    </lineage>
</organism>
<dbReference type="EMBL" id="JAHQIW010000518">
    <property type="protein sequence ID" value="KAJ1348539.1"/>
    <property type="molecule type" value="Genomic_DNA"/>
</dbReference>
<name>A0AAD5MQI6_PARTN</name>
<evidence type="ECO:0000313" key="1">
    <source>
        <dbReference type="EMBL" id="KAJ1348539.1"/>
    </source>
</evidence>